<organism evidence="3 4">
    <name type="scientific">Apiospora hydei</name>
    <dbReference type="NCBI Taxonomy" id="1337664"/>
    <lineage>
        <taxon>Eukaryota</taxon>
        <taxon>Fungi</taxon>
        <taxon>Dikarya</taxon>
        <taxon>Ascomycota</taxon>
        <taxon>Pezizomycotina</taxon>
        <taxon>Sordariomycetes</taxon>
        <taxon>Xylariomycetidae</taxon>
        <taxon>Amphisphaeriales</taxon>
        <taxon>Apiosporaceae</taxon>
        <taxon>Apiospora</taxon>
    </lineage>
</organism>
<feature type="region of interest" description="Disordered" evidence="1">
    <location>
        <begin position="648"/>
        <end position="689"/>
    </location>
</feature>
<dbReference type="Pfam" id="PF11374">
    <property type="entry name" value="DUF3176"/>
    <property type="match status" value="1"/>
</dbReference>
<keyword evidence="4" id="KW-1185">Reference proteome</keyword>
<dbReference type="PANTHER" id="PTHR35394:SF5">
    <property type="entry name" value="DUF3176 DOMAIN-CONTAINING PROTEIN"/>
    <property type="match status" value="1"/>
</dbReference>
<evidence type="ECO:0000313" key="3">
    <source>
        <dbReference type="EMBL" id="KAK8080777.1"/>
    </source>
</evidence>
<feature type="transmembrane region" description="Helical" evidence="2">
    <location>
        <begin position="584"/>
        <end position="606"/>
    </location>
</feature>
<dbReference type="InterPro" id="IPR021514">
    <property type="entry name" value="DUF3176"/>
</dbReference>
<accession>A0ABR1WBB2</accession>
<comment type="caution">
    <text evidence="3">The sequence shown here is derived from an EMBL/GenBank/DDBJ whole genome shotgun (WGS) entry which is preliminary data.</text>
</comment>
<evidence type="ECO:0000256" key="2">
    <source>
        <dbReference type="SAM" id="Phobius"/>
    </source>
</evidence>
<feature type="region of interest" description="Disordered" evidence="1">
    <location>
        <begin position="16"/>
        <end position="40"/>
    </location>
</feature>
<proteinExistence type="predicted"/>
<name>A0ABR1WBB2_9PEZI</name>
<feature type="transmembrane region" description="Helical" evidence="2">
    <location>
        <begin position="149"/>
        <end position="167"/>
    </location>
</feature>
<gene>
    <name evidence="3" type="ORF">PG997_008595</name>
</gene>
<feature type="transmembrane region" description="Helical" evidence="2">
    <location>
        <begin position="49"/>
        <end position="69"/>
    </location>
</feature>
<keyword evidence="2" id="KW-0472">Membrane</keyword>
<reference evidence="3 4" key="1">
    <citation type="submission" date="2023-01" db="EMBL/GenBank/DDBJ databases">
        <title>Analysis of 21 Apiospora genomes using comparative genomics revels a genus with tremendous synthesis potential of carbohydrate active enzymes and secondary metabolites.</title>
        <authorList>
            <person name="Sorensen T."/>
        </authorList>
    </citation>
    <scope>NUCLEOTIDE SEQUENCE [LARGE SCALE GENOMIC DNA]</scope>
    <source>
        <strain evidence="3 4">CBS 114990</strain>
    </source>
</reference>
<keyword evidence="2" id="KW-1133">Transmembrane helix</keyword>
<dbReference type="PANTHER" id="PTHR35394">
    <property type="entry name" value="DUF3176 DOMAIN-CONTAINING PROTEIN"/>
    <property type="match status" value="1"/>
</dbReference>
<evidence type="ECO:0000256" key="1">
    <source>
        <dbReference type="SAM" id="MobiDB-lite"/>
    </source>
</evidence>
<dbReference type="Proteomes" id="UP001433268">
    <property type="component" value="Unassembled WGS sequence"/>
</dbReference>
<feature type="compositionally biased region" description="Polar residues" evidence="1">
    <location>
        <begin position="22"/>
        <end position="32"/>
    </location>
</feature>
<sequence>MADLVDLPSQAETERHKLRLTSYENETTLTTSPHEKPRPGALREWSTEIVALAAAVALVGAMAGLVFAYDKKPQDQWGAPVTLNALVSVLSVAVKGCLLFSVCEAVGQWKWLLFAKEHRPLIDFERVDRASRGPFGCVNILARLWPGTYVLYLGAFVALLAIALDPFTQQIIHTRDEVVFTDLDHYHYTRNDGFVVYSNVYNGGEASDVPGSHMQFPNGSYRVEYASTITVAMESAIMYALDKNLSTVRRQTEYRCPTADCRWPPYRSLAICSECNAIPLPSSVMPIPGNVTKLLETYRTPYSFSVGAKKASGWHLPNGQFFANMEEVWLSIGPDTSKLVDMNAIEMSAKSTGNPNKTLTLRHRDNLLWAVSVVHFNNTAGYERQVKWPDAPVVAQECGLYWCVNQYRSSVANNTYSESVEEVPAPRVRDAWDHDGAWPDESLEFHDFAIFEQAGTGFPGRLQLCPGNNRTDPDHDCFSASASTVWSVNHHFRKLFAANITADDASVGLGPGRLENDAHIFAGVVEPDGFKGLWNWGKQDLDETFRALAYSMSNAIRASRPDHGDDRGLAMSVGRVAAIYEMQWAWMSLHCATLLLGAAFLFLTIARTGETAAPTFKSHSLAILANGSQLFESVAGAERGEEIDKWARENEAKIGNEPKSRQRSGIPGEADYDQVERRPRSPGLDESDTGLVRGSAYRLARLPVHVEWMRKSNSRFWS</sequence>
<dbReference type="GeneID" id="92045970"/>
<keyword evidence="2" id="KW-0812">Transmembrane</keyword>
<protein>
    <submittedName>
        <fullName evidence="3">Uncharacterized protein</fullName>
    </submittedName>
</protein>
<evidence type="ECO:0000313" key="4">
    <source>
        <dbReference type="Proteomes" id="UP001433268"/>
    </source>
</evidence>
<dbReference type="RefSeq" id="XP_066668252.1">
    <property type="nucleotide sequence ID" value="XM_066812910.1"/>
</dbReference>
<feature type="compositionally biased region" description="Basic and acidic residues" evidence="1">
    <location>
        <begin position="648"/>
        <end position="660"/>
    </location>
</feature>
<dbReference type="EMBL" id="JAQQWN010000006">
    <property type="protein sequence ID" value="KAK8080777.1"/>
    <property type="molecule type" value="Genomic_DNA"/>
</dbReference>